<dbReference type="Proteomes" id="UP000681162">
    <property type="component" value="Unassembled WGS sequence"/>
</dbReference>
<evidence type="ECO:0000313" key="5">
    <source>
        <dbReference type="EMBL" id="GIO39186.1"/>
    </source>
</evidence>
<dbReference type="InterPro" id="IPR003439">
    <property type="entry name" value="ABC_transporter-like_ATP-bd"/>
</dbReference>
<dbReference type="Pfam" id="PF00005">
    <property type="entry name" value="ABC_tran"/>
    <property type="match status" value="1"/>
</dbReference>
<comment type="caution">
    <text evidence="5">The sequence shown here is derived from an EMBL/GenBank/DDBJ whole genome shotgun (WGS) entry which is preliminary data.</text>
</comment>
<evidence type="ECO:0000259" key="4">
    <source>
        <dbReference type="PROSITE" id="PS50893"/>
    </source>
</evidence>
<dbReference type="OrthoDB" id="9804819at2"/>
<protein>
    <submittedName>
        <fullName evidence="5">ABC transporter</fullName>
    </submittedName>
</protein>
<evidence type="ECO:0000256" key="1">
    <source>
        <dbReference type="ARBA" id="ARBA00022448"/>
    </source>
</evidence>
<dbReference type="SMART" id="SM00382">
    <property type="entry name" value="AAA"/>
    <property type="match status" value="1"/>
</dbReference>
<evidence type="ECO:0000313" key="6">
    <source>
        <dbReference type="Proteomes" id="UP000681162"/>
    </source>
</evidence>
<gene>
    <name evidence="5" type="ORF">J41TS12_40470</name>
</gene>
<dbReference type="PROSITE" id="PS50893">
    <property type="entry name" value="ABC_TRANSPORTER_2"/>
    <property type="match status" value="1"/>
</dbReference>
<dbReference type="InterPro" id="IPR027417">
    <property type="entry name" value="P-loop_NTPase"/>
</dbReference>
<dbReference type="GO" id="GO:0005524">
    <property type="term" value="F:ATP binding"/>
    <property type="evidence" value="ECO:0007669"/>
    <property type="project" value="UniProtKB-KW"/>
</dbReference>
<dbReference type="AlphaFoldDB" id="A0A919XTV5"/>
<accession>A0A919XTV5</accession>
<dbReference type="PANTHER" id="PTHR42939:SF3">
    <property type="entry name" value="ABC TRANSPORTER ATP-BINDING COMPONENT"/>
    <property type="match status" value="1"/>
</dbReference>
<dbReference type="CDD" id="cd03230">
    <property type="entry name" value="ABC_DR_subfamily_A"/>
    <property type="match status" value="1"/>
</dbReference>
<dbReference type="InterPro" id="IPR003593">
    <property type="entry name" value="AAA+_ATPase"/>
</dbReference>
<dbReference type="Gene3D" id="3.40.50.300">
    <property type="entry name" value="P-loop containing nucleotide triphosphate hydrolases"/>
    <property type="match status" value="1"/>
</dbReference>
<dbReference type="RefSeq" id="WP_044481510.1">
    <property type="nucleotide sequence ID" value="NZ_BORR01000019.1"/>
</dbReference>
<dbReference type="InterPro" id="IPR051782">
    <property type="entry name" value="ABC_Transporter_VariousFunc"/>
</dbReference>
<dbReference type="GO" id="GO:0016887">
    <property type="term" value="F:ATP hydrolysis activity"/>
    <property type="evidence" value="ECO:0007669"/>
    <property type="project" value="InterPro"/>
</dbReference>
<evidence type="ECO:0000256" key="2">
    <source>
        <dbReference type="ARBA" id="ARBA00022741"/>
    </source>
</evidence>
<keyword evidence="1" id="KW-0813">Transport</keyword>
<sequence>MTYSLEIKNLTKTYPQSDFRLDNVSFSIPRGTIMGFVGENGSGKTTTMNAVLNTIKKDNGTVKILGREMGDKDTDIREQVGVVFDAVNFSGILTPAKLAKVMAGVYKQWDQEFFLKTTARFNIEMGKKIKQFSRGMTMKLALAVALSHRPQLLILDEATAGLDPIVREEILGVFLEFVEDENHSILMSSHITSDLEKIADYITFIHHGKVILTEKKDHLIYDYGIARCKAEQFQLIDRTDMMAYKKRDYQIDVLVENRKAFERKYSGIVVDTGTIDEIMLLLIKGER</sequence>
<proteinExistence type="predicted"/>
<dbReference type="EMBL" id="BORR01000019">
    <property type="protein sequence ID" value="GIO39186.1"/>
    <property type="molecule type" value="Genomic_DNA"/>
</dbReference>
<dbReference type="PANTHER" id="PTHR42939">
    <property type="entry name" value="ABC TRANSPORTER ATP-BINDING PROTEIN ALBC-RELATED"/>
    <property type="match status" value="1"/>
</dbReference>
<keyword evidence="6" id="KW-1185">Reference proteome</keyword>
<reference evidence="5 6" key="1">
    <citation type="submission" date="2021-03" db="EMBL/GenBank/DDBJ databases">
        <title>Antimicrobial resistance genes in bacteria isolated from Japanese honey, and their potential for conferring macrolide and lincosamide resistance in the American foulbrood pathogen Paenibacillus larvae.</title>
        <authorList>
            <person name="Okamoto M."/>
            <person name="Kumagai M."/>
            <person name="Kanamori H."/>
            <person name="Takamatsu D."/>
        </authorList>
    </citation>
    <scope>NUCLEOTIDE SEQUENCE [LARGE SCALE GENOMIC DNA]</scope>
    <source>
        <strain evidence="5 6">J41TS12</strain>
    </source>
</reference>
<feature type="domain" description="ABC transporter" evidence="4">
    <location>
        <begin position="5"/>
        <end position="232"/>
    </location>
</feature>
<evidence type="ECO:0000256" key="3">
    <source>
        <dbReference type="ARBA" id="ARBA00022840"/>
    </source>
</evidence>
<organism evidence="5 6">
    <name type="scientific">Paenibacillus antibioticophila</name>
    <dbReference type="NCBI Taxonomy" id="1274374"/>
    <lineage>
        <taxon>Bacteria</taxon>
        <taxon>Bacillati</taxon>
        <taxon>Bacillota</taxon>
        <taxon>Bacilli</taxon>
        <taxon>Bacillales</taxon>
        <taxon>Paenibacillaceae</taxon>
        <taxon>Paenibacillus</taxon>
    </lineage>
</organism>
<dbReference type="SUPFAM" id="SSF52540">
    <property type="entry name" value="P-loop containing nucleoside triphosphate hydrolases"/>
    <property type="match status" value="1"/>
</dbReference>
<name>A0A919XTV5_9BACL</name>
<keyword evidence="3" id="KW-0067">ATP-binding</keyword>
<keyword evidence="2" id="KW-0547">Nucleotide-binding</keyword>